<dbReference type="SMART" id="SM00382">
    <property type="entry name" value="AAA"/>
    <property type="match status" value="2"/>
</dbReference>
<feature type="domain" description="ABC transporter" evidence="5">
    <location>
        <begin position="273"/>
        <end position="525"/>
    </location>
</feature>
<keyword evidence="3" id="KW-0547">Nucleotide-binding</keyword>
<evidence type="ECO:0000313" key="7">
    <source>
        <dbReference type="Proteomes" id="UP001366060"/>
    </source>
</evidence>
<proteinExistence type="inferred from homology"/>
<organism evidence="6 7">
    <name type="scientific">Psychromonas arctica</name>
    <dbReference type="NCBI Taxonomy" id="168275"/>
    <lineage>
        <taxon>Bacteria</taxon>
        <taxon>Pseudomonadati</taxon>
        <taxon>Pseudomonadota</taxon>
        <taxon>Gammaproteobacteria</taxon>
        <taxon>Alteromonadales</taxon>
        <taxon>Psychromonadaceae</taxon>
        <taxon>Psychromonas</taxon>
    </lineage>
</organism>
<evidence type="ECO:0000256" key="1">
    <source>
        <dbReference type="ARBA" id="ARBA00005417"/>
    </source>
</evidence>
<dbReference type="Proteomes" id="UP001366060">
    <property type="component" value="Unassembled WGS sequence"/>
</dbReference>
<evidence type="ECO:0000313" key="6">
    <source>
        <dbReference type="EMBL" id="MEL0657915.1"/>
    </source>
</evidence>
<dbReference type="InterPro" id="IPR017871">
    <property type="entry name" value="ABC_transporter-like_CS"/>
</dbReference>
<dbReference type="Pfam" id="PF00005">
    <property type="entry name" value="ABC_tran"/>
    <property type="match status" value="2"/>
</dbReference>
<dbReference type="InterPro" id="IPR050319">
    <property type="entry name" value="ABC_transp_ATP-bind"/>
</dbReference>
<comment type="similarity">
    <text evidence="1">Belongs to the ABC transporter superfamily.</text>
</comment>
<keyword evidence="7" id="KW-1185">Reference proteome</keyword>
<dbReference type="PROSITE" id="PS00211">
    <property type="entry name" value="ABC_TRANSPORTER_1"/>
    <property type="match status" value="2"/>
</dbReference>
<dbReference type="Gene3D" id="3.40.50.300">
    <property type="entry name" value="P-loop containing nucleotide triphosphate hydrolases"/>
    <property type="match status" value="2"/>
</dbReference>
<accession>A0ABU9H7R2</accession>
<dbReference type="NCBIfam" id="NF008453">
    <property type="entry name" value="PRK11308.1"/>
    <property type="match status" value="2"/>
</dbReference>
<dbReference type="RefSeq" id="WP_341626660.1">
    <property type="nucleotide sequence ID" value="NZ_JBAKBA010000003.1"/>
</dbReference>
<feature type="domain" description="ABC transporter" evidence="5">
    <location>
        <begin position="8"/>
        <end position="255"/>
    </location>
</feature>
<dbReference type="InterPro" id="IPR027417">
    <property type="entry name" value="P-loop_NTPase"/>
</dbReference>
<sequence>MSEQSCLLKVDNLAVSFADQNILSGVSFSLEQGKTLAIVGESGSGKSLTALSILQLLPYPHAHHPSGDIIFEGESLMAKSDAVLEAVRGNKISMIFQEPMTSLNPLHSIEKQIEETLLLHKGLTGKKAQLRTLELLELVGIDNPASRLKAYPHELSGGQRQRVMIAMALANEPNLLIADEPTTALDATIQKQILTLLRSLQQRLNMAILLITHDLNIVQQFSDHVLVMCKGQQVEYQATQALFDSPDHQYTKKLLNAVPTGKMASLVDPKVILEAENMNVSFPVKKNFWGKTTKSLDVVKNVSLKIHEAETLALVGESGSGKSTLAQALLYLNKHTGQVVYLGQSINTLAKDDLQALRQELQIVFQDPYASLSPRMSVQDIIAEGVHVFNTDRALSDQDINEQVSQVLIKVGLDESAANRYPHQFSGGQRQRIAIARALILKPKLIVLDEPTSALDRSIQKQIIELLKALQKEFSLSYLFISHDLSVVKAVSHRVLVMKAGEIVEQGFTSAIFENAQHPYTQELLSSTIL</sequence>
<name>A0ABU9H7R2_9GAMM</name>
<dbReference type="GO" id="GO:0005524">
    <property type="term" value="F:ATP binding"/>
    <property type="evidence" value="ECO:0007669"/>
    <property type="project" value="UniProtKB-KW"/>
</dbReference>
<evidence type="ECO:0000256" key="3">
    <source>
        <dbReference type="ARBA" id="ARBA00022741"/>
    </source>
</evidence>
<keyword evidence="2" id="KW-0813">Transport</keyword>
<dbReference type="EMBL" id="JBAKBA010000003">
    <property type="protein sequence ID" value="MEL0657915.1"/>
    <property type="molecule type" value="Genomic_DNA"/>
</dbReference>
<evidence type="ECO:0000256" key="4">
    <source>
        <dbReference type="ARBA" id="ARBA00022840"/>
    </source>
</evidence>
<evidence type="ECO:0000259" key="5">
    <source>
        <dbReference type="PROSITE" id="PS50893"/>
    </source>
</evidence>
<keyword evidence="4 6" id="KW-0067">ATP-binding</keyword>
<dbReference type="CDD" id="cd03257">
    <property type="entry name" value="ABC_NikE_OppD_transporters"/>
    <property type="match status" value="2"/>
</dbReference>
<reference evidence="6 7" key="1">
    <citation type="submission" date="2024-02" db="EMBL/GenBank/DDBJ databases">
        <title>Bacteria isolated from the canopy kelp, Nereocystis luetkeana.</title>
        <authorList>
            <person name="Pfister C.A."/>
            <person name="Younker I.T."/>
            <person name="Light S.H."/>
        </authorList>
    </citation>
    <scope>NUCLEOTIDE SEQUENCE [LARGE SCALE GENOMIC DNA]</scope>
    <source>
        <strain evidence="6 7">TI.2.07</strain>
    </source>
</reference>
<dbReference type="PROSITE" id="PS50893">
    <property type="entry name" value="ABC_TRANSPORTER_2"/>
    <property type="match status" value="2"/>
</dbReference>
<dbReference type="PANTHER" id="PTHR43776:SF7">
    <property type="entry name" value="D,D-DIPEPTIDE TRANSPORT ATP-BINDING PROTEIN DDPF-RELATED"/>
    <property type="match status" value="1"/>
</dbReference>
<gene>
    <name evidence="6" type="ORF">V6255_02085</name>
</gene>
<dbReference type="SUPFAM" id="SSF52540">
    <property type="entry name" value="P-loop containing nucleoside triphosphate hydrolases"/>
    <property type="match status" value="2"/>
</dbReference>
<dbReference type="PANTHER" id="PTHR43776">
    <property type="entry name" value="TRANSPORT ATP-BINDING PROTEIN"/>
    <property type="match status" value="1"/>
</dbReference>
<dbReference type="InterPro" id="IPR003439">
    <property type="entry name" value="ABC_transporter-like_ATP-bd"/>
</dbReference>
<protein>
    <submittedName>
        <fullName evidence="6">ABC transporter ATP-binding protein</fullName>
    </submittedName>
</protein>
<dbReference type="NCBIfam" id="NF007739">
    <property type="entry name" value="PRK10419.1"/>
    <property type="match status" value="2"/>
</dbReference>
<evidence type="ECO:0000256" key="2">
    <source>
        <dbReference type="ARBA" id="ARBA00022448"/>
    </source>
</evidence>
<dbReference type="InterPro" id="IPR003593">
    <property type="entry name" value="AAA+_ATPase"/>
</dbReference>
<dbReference type="Pfam" id="PF08352">
    <property type="entry name" value="oligo_HPY"/>
    <property type="match status" value="2"/>
</dbReference>
<dbReference type="InterPro" id="IPR013563">
    <property type="entry name" value="Oligopep_ABC_C"/>
</dbReference>
<comment type="caution">
    <text evidence="6">The sequence shown here is derived from an EMBL/GenBank/DDBJ whole genome shotgun (WGS) entry which is preliminary data.</text>
</comment>